<keyword evidence="4 12" id="KW-0808">Transferase</keyword>
<dbReference type="InterPro" id="IPR020578">
    <property type="entry name" value="Aminotrans_V_PyrdxlP_BS"/>
</dbReference>
<dbReference type="EC" id="2.8.1.7" evidence="3"/>
<dbReference type="InterPro" id="IPR015422">
    <property type="entry name" value="PyrdxlP-dep_Trfase_small"/>
</dbReference>
<evidence type="ECO:0000313" key="13">
    <source>
        <dbReference type="Proteomes" id="UP000570361"/>
    </source>
</evidence>
<evidence type="ECO:0000256" key="7">
    <source>
        <dbReference type="ARBA" id="ARBA00023004"/>
    </source>
</evidence>
<dbReference type="FunFam" id="3.40.640.10:FF:000084">
    <property type="entry name" value="IscS-like cysteine desulfurase"/>
    <property type="match status" value="1"/>
</dbReference>
<dbReference type="GO" id="GO:0031071">
    <property type="term" value="F:cysteine desulfurase activity"/>
    <property type="evidence" value="ECO:0007669"/>
    <property type="project" value="UniProtKB-EC"/>
</dbReference>
<dbReference type="InterPro" id="IPR015421">
    <property type="entry name" value="PyrdxlP-dep_Trfase_major"/>
</dbReference>
<dbReference type="PANTHER" id="PTHR11601:SF34">
    <property type="entry name" value="CYSTEINE DESULFURASE"/>
    <property type="match status" value="1"/>
</dbReference>
<evidence type="ECO:0000256" key="2">
    <source>
        <dbReference type="ARBA" id="ARBA00006490"/>
    </source>
</evidence>
<dbReference type="GO" id="GO:0046872">
    <property type="term" value="F:metal ion binding"/>
    <property type="evidence" value="ECO:0007669"/>
    <property type="project" value="UniProtKB-KW"/>
</dbReference>
<dbReference type="RefSeq" id="WP_183599496.1">
    <property type="nucleotide sequence ID" value="NZ_JACHXK010000003.1"/>
</dbReference>
<proteinExistence type="inferred from homology"/>
<comment type="caution">
    <text evidence="12">The sequence shown here is derived from an EMBL/GenBank/DDBJ whole genome shotgun (WGS) entry which is preliminary data.</text>
</comment>
<evidence type="ECO:0000256" key="4">
    <source>
        <dbReference type="ARBA" id="ARBA00022679"/>
    </source>
</evidence>
<name>A0A7W5FMC2_9BACL</name>
<dbReference type="InterPro" id="IPR000192">
    <property type="entry name" value="Aminotrans_V_dom"/>
</dbReference>
<dbReference type="PIRSF" id="PIRSF005572">
    <property type="entry name" value="NifS"/>
    <property type="match status" value="1"/>
</dbReference>
<keyword evidence="8" id="KW-0411">Iron-sulfur</keyword>
<dbReference type="Proteomes" id="UP000570361">
    <property type="component" value="Unassembled WGS sequence"/>
</dbReference>
<dbReference type="Gene3D" id="3.90.1150.10">
    <property type="entry name" value="Aspartate Aminotransferase, domain 1"/>
    <property type="match status" value="1"/>
</dbReference>
<keyword evidence="13" id="KW-1185">Reference proteome</keyword>
<evidence type="ECO:0000313" key="12">
    <source>
        <dbReference type="EMBL" id="MBB3109948.1"/>
    </source>
</evidence>
<dbReference type="InterPro" id="IPR016454">
    <property type="entry name" value="Cysteine_dSase"/>
</dbReference>
<protein>
    <recommendedName>
        <fullName evidence="3">cysteine desulfurase</fullName>
        <ecNumber evidence="3">2.8.1.7</ecNumber>
    </recommendedName>
</protein>
<dbReference type="Gene3D" id="1.10.260.50">
    <property type="match status" value="1"/>
</dbReference>
<evidence type="ECO:0000256" key="3">
    <source>
        <dbReference type="ARBA" id="ARBA00012239"/>
    </source>
</evidence>
<dbReference type="AlphaFoldDB" id="A0A7W5FMC2"/>
<accession>A0A7W5FMC2</accession>
<dbReference type="GO" id="GO:0051536">
    <property type="term" value="F:iron-sulfur cluster binding"/>
    <property type="evidence" value="ECO:0007669"/>
    <property type="project" value="UniProtKB-KW"/>
</dbReference>
<comment type="catalytic activity">
    <reaction evidence="9">
        <text>(sulfur carrier)-H + L-cysteine = (sulfur carrier)-SH + L-alanine</text>
        <dbReference type="Rhea" id="RHEA:43892"/>
        <dbReference type="Rhea" id="RHEA-COMP:14737"/>
        <dbReference type="Rhea" id="RHEA-COMP:14739"/>
        <dbReference type="ChEBI" id="CHEBI:29917"/>
        <dbReference type="ChEBI" id="CHEBI:35235"/>
        <dbReference type="ChEBI" id="CHEBI:57972"/>
        <dbReference type="ChEBI" id="CHEBI:64428"/>
        <dbReference type="EC" id="2.8.1.7"/>
    </reaction>
</comment>
<sequence length="384" mass="41664">MERFYFDHAASSPIHPDVAETMMAVYTGNYGNASSTHSFGRSAKQLLSRSRDTIARAIGCTSSELYFTSGGTESDNAAIIGTARARREQGKNHVITSSTEHHAVVRACEALVKEGFELTLLPVDENGRVDVADVEAAIRPDTALISVMYANNETGTIQPIQQIGELARRLGVPFHVDAVQALGSLPIDLRTLPVDLMSFSAHKLNGPQGIGALFIAKHLAFEPLQHGGSQERKRRAGTENLAGAAGFAKAVEITVNSMMERKLFLDKLRLNWIERMKALYGEDRIRVNGHPTEHLAHIANLSFLGTDTETLLMNLDLQGIAASGGSACTAGAIEPSHVLKAMNLSQERLTSAVRFSFGLGNTLEELERASQKIETFLSRVRTNA</sequence>
<comment type="cofactor">
    <cofactor evidence="1 10">
        <name>pyridoxal 5'-phosphate</name>
        <dbReference type="ChEBI" id="CHEBI:597326"/>
    </cofactor>
</comment>
<evidence type="ECO:0000256" key="6">
    <source>
        <dbReference type="ARBA" id="ARBA00022898"/>
    </source>
</evidence>
<dbReference type="PROSITE" id="PS00595">
    <property type="entry name" value="AA_TRANSFER_CLASS_5"/>
    <property type="match status" value="1"/>
</dbReference>
<dbReference type="Pfam" id="PF00266">
    <property type="entry name" value="Aminotran_5"/>
    <property type="match status" value="1"/>
</dbReference>
<keyword evidence="7" id="KW-0408">Iron</keyword>
<dbReference type="Gene3D" id="3.40.640.10">
    <property type="entry name" value="Type I PLP-dependent aspartate aminotransferase-like (Major domain)"/>
    <property type="match status" value="1"/>
</dbReference>
<keyword evidence="5" id="KW-0479">Metal-binding</keyword>
<reference evidence="12 13" key="1">
    <citation type="submission" date="2020-08" db="EMBL/GenBank/DDBJ databases">
        <title>Genomic Encyclopedia of Type Strains, Phase III (KMG-III): the genomes of soil and plant-associated and newly described type strains.</title>
        <authorList>
            <person name="Whitman W."/>
        </authorList>
    </citation>
    <scope>NUCLEOTIDE SEQUENCE [LARGE SCALE GENOMIC DNA]</scope>
    <source>
        <strain evidence="12 13">CECT 5862</strain>
    </source>
</reference>
<dbReference type="InterPro" id="IPR015424">
    <property type="entry name" value="PyrdxlP-dep_Trfase"/>
</dbReference>
<evidence type="ECO:0000256" key="5">
    <source>
        <dbReference type="ARBA" id="ARBA00022723"/>
    </source>
</evidence>
<dbReference type="EMBL" id="JACHXK010000003">
    <property type="protein sequence ID" value="MBB3109948.1"/>
    <property type="molecule type" value="Genomic_DNA"/>
</dbReference>
<organism evidence="12 13">
    <name type="scientific">Paenibacillus phyllosphaerae</name>
    <dbReference type="NCBI Taxonomy" id="274593"/>
    <lineage>
        <taxon>Bacteria</taxon>
        <taxon>Bacillati</taxon>
        <taxon>Bacillota</taxon>
        <taxon>Bacilli</taxon>
        <taxon>Bacillales</taxon>
        <taxon>Paenibacillaceae</taxon>
        <taxon>Paenibacillus</taxon>
    </lineage>
</organism>
<evidence type="ECO:0000256" key="8">
    <source>
        <dbReference type="ARBA" id="ARBA00023014"/>
    </source>
</evidence>
<gene>
    <name evidence="12" type="ORF">FHS18_002011</name>
</gene>
<comment type="similarity">
    <text evidence="2">Belongs to the class-V pyridoxal-phosphate-dependent aminotransferase family. NifS/IscS subfamily.</text>
</comment>
<dbReference type="PANTHER" id="PTHR11601">
    <property type="entry name" value="CYSTEINE DESULFURYLASE FAMILY MEMBER"/>
    <property type="match status" value="1"/>
</dbReference>
<evidence type="ECO:0000256" key="1">
    <source>
        <dbReference type="ARBA" id="ARBA00001933"/>
    </source>
</evidence>
<dbReference type="SUPFAM" id="SSF53383">
    <property type="entry name" value="PLP-dependent transferases"/>
    <property type="match status" value="1"/>
</dbReference>
<evidence type="ECO:0000256" key="9">
    <source>
        <dbReference type="ARBA" id="ARBA00050776"/>
    </source>
</evidence>
<keyword evidence="6" id="KW-0663">Pyridoxal phosphate</keyword>
<evidence type="ECO:0000259" key="11">
    <source>
        <dbReference type="Pfam" id="PF00266"/>
    </source>
</evidence>
<evidence type="ECO:0000256" key="10">
    <source>
        <dbReference type="RuleBase" id="RU004504"/>
    </source>
</evidence>
<feature type="domain" description="Aminotransferase class V" evidence="11">
    <location>
        <begin position="5"/>
        <end position="368"/>
    </location>
</feature>